<evidence type="ECO:0000313" key="4">
    <source>
        <dbReference type="Proteomes" id="UP001467669"/>
    </source>
</evidence>
<dbReference type="InterPro" id="IPR029069">
    <property type="entry name" value="HotDog_dom_sf"/>
</dbReference>
<accession>A0ABU9M3H4</accession>
<evidence type="ECO:0000313" key="3">
    <source>
        <dbReference type="EMBL" id="MEL7557728.1"/>
    </source>
</evidence>
<gene>
    <name evidence="3" type="ORF">AAGW23_02565</name>
</gene>
<name>A0ABU9M3H4_STUCH</name>
<dbReference type="PANTHER" id="PTHR42856:SF1">
    <property type="entry name" value="ACYL-COENZYME A THIOESTERASE PAAI"/>
    <property type="match status" value="1"/>
</dbReference>
<dbReference type="InterPro" id="IPR006683">
    <property type="entry name" value="Thioestr_dom"/>
</dbReference>
<dbReference type="Pfam" id="PF03061">
    <property type="entry name" value="4HBT"/>
    <property type="match status" value="1"/>
</dbReference>
<dbReference type="GO" id="GO:0016787">
    <property type="term" value="F:hydrolase activity"/>
    <property type="evidence" value="ECO:0007669"/>
    <property type="project" value="UniProtKB-KW"/>
</dbReference>
<keyword evidence="4" id="KW-1185">Reference proteome</keyword>
<organism evidence="3 4">
    <name type="scientific">Stutzerimonas chloritidismutans</name>
    <name type="common">Pseudomonas chloritidismutans</name>
    <dbReference type="NCBI Taxonomy" id="203192"/>
    <lineage>
        <taxon>Bacteria</taxon>
        <taxon>Pseudomonadati</taxon>
        <taxon>Pseudomonadota</taxon>
        <taxon>Gammaproteobacteria</taxon>
        <taxon>Pseudomonadales</taxon>
        <taxon>Pseudomonadaceae</taxon>
        <taxon>Stutzerimonas</taxon>
    </lineage>
</organism>
<dbReference type="PANTHER" id="PTHR42856">
    <property type="entry name" value="ACYL-COENZYME A THIOESTERASE PAAI"/>
    <property type="match status" value="1"/>
</dbReference>
<comment type="caution">
    <text evidence="3">The sequence shown here is derived from an EMBL/GenBank/DDBJ whole genome shotgun (WGS) entry which is preliminary data.</text>
</comment>
<protein>
    <submittedName>
        <fullName evidence="3">PaaI family thioesterase</fullName>
        <ecNumber evidence="3">3.1.2.-</ecNumber>
    </submittedName>
</protein>
<evidence type="ECO:0000259" key="2">
    <source>
        <dbReference type="Pfam" id="PF03061"/>
    </source>
</evidence>
<dbReference type="EC" id="3.1.2.-" evidence="3"/>
<sequence length="130" mass="13892">MSVREVEAVGSSSAFGRLLGLEIVEVANGKALLRLTMHDGLRNLHGKLHGGALFSLIDTAMGQASHSLNGGEPNSVTLECKVNYIRPVTEGELTCRAWVVHGGRRTQVLEAEVQQGEKLVAKAQATFSVI</sequence>
<proteinExistence type="predicted"/>
<dbReference type="EMBL" id="JBCFXD010000001">
    <property type="protein sequence ID" value="MEL7557728.1"/>
    <property type="molecule type" value="Genomic_DNA"/>
</dbReference>
<evidence type="ECO:0000256" key="1">
    <source>
        <dbReference type="ARBA" id="ARBA00022801"/>
    </source>
</evidence>
<dbReference type="NCBIfam" id="TIGR00369">
    <property type="entry name" value="unchar_dom_1"/>
    <property type="match status" value="1"/>
</dbReference>
<dbReference type="Gene3D" id="3.10.129.10">
    <property type="entry name" value="Hotdog Thioesterase"/>
    <property type="match status" value="1"/>
</dbReference>
<dbReference type="CDD" id="cd03443">
    <property type="entry name" value="PaaI_thioesterase"/>
    <property type="match status" value="1"/>
</dbReference>
<dbReference type="InterPro" id="IPR003736">
    <property type="entry name" value="PAAI_dom"/>
</dbReference>
<feature type="domain" description="Thioesterase" evidence="2">
    <location>
        <begin position="45"/>
        <end position="118"/>
    </location>
</feature>
<reference evidence="3 4" key="1">
    <citation type="submission" date="2024-04" db="EMBL/GenBank/DDBJ databases">
        <title>Draft Genome Sequence of Isolates Cultured from Underwater Hawaii Seamounts in the North Pacific Ocean.</title>
        <authorList>
            <person name="Sharma I."/>
            <person name="Darden B."/>
            <person name="Creggett J."/>
            <person name="Taylor S."/>
            <person name="Grant M.P."/>
            <person name="Scott J."/>
            <person name="Attles S."/>
            <person name="Walker S."/>
            <person name="Johnson G."/>
            <person name="St. Cloud C."/>
        </authorList>
    </citation>
    <scope>NUCLEOTIDE SEQUENCE [LARGE SCALE GENOMIC DNA]</scope>
    <source>
        <strain evidence="3 4">03GJ23</strain>
    </source>
</reference>
<dbReference type="SUPFAM" id="SSF54637">
    <property type="entry name" value="Thioesterase/thiol ester dehydrase-isomerase"/>
    <property type="match status" value="1"/>
</dbReference>
<dbReference type="InterPro" id="IPR052723">
    <property type="entry name" value="Acyl-CoA_thioesterase_PaaI"/>
</dbReference>
<dbReference type="Proteomes" id="UP001467669">
    <property type="component" value="Unassembled WGS sequence"/>
</dbReference>
<keyword evidence="1 3" id="KW-0378">Hydrolase</keyword>